<dbReference type="EMBL" id="LAZR01003246">
    <property type="protein sequence ID" value="KKN20400.1"/>
    <property type="molecule type" value="Genomic_DNA"/>
</dbReference>
<accession>A0A0F9NLL5</accession>
<evidence type="ECO:0000313" key="1">
    <source>
        <dbReference type="EMBL" id="KKN20400.1"/>
    </source>
</evidence>
<name>A0A0F9NLL5_9ZZZZ</name>
<proteinExistence type="predicted"/>
<dbReference type="AlphaFoldDB" id="A0A0F9NLL5"/>
<sequence>MDYYLEWFFSSTLLSKIELKVEHWQVSSQANQGITGVYTAGIDFSRYDQIIRDFPDAKLGKVVTVARRILQTPTKDTIQKLGQSLISETGFDEHLYFTD</sequence>
<organism evidence="1">
    <name type="scientific">marine sediment metagenome</name>
    <dbReference type="NCBI Taxonomy" id="412755"/>
    <lineage>
        <taxon>unclassified sequences</taxon>
        <taxon>metagenomes</taxon>
        <taxon>ecological metagenomes</taxon>
    </lineage>
</organism>
<comment type="caution">
    <text evidence="1">The sequence shown here is derived from an EMBL/GenBank/DDBJ whole genome shotgun (WGS) entry which is preliminary data.</text>
</comment>
<gene>
    <name evidence="1" type="ORF">LCGC14_0936050</name>
</gene>
<reference evidence="1" key="1">
    <citation type="journal article" date="2015" name="Nature">
        <title>Complex archaea that bridge the gap between prokaryotes and eukaryotes.</title>
        <authorList>
            <person name="Spang A."/>
            <person name="Saw J.H."/>
            <person name="Jorgensen S.L."/>
            <person name="Zaremba-Niedzwiedzka K."/>
            <person name="Martijn J."/>
            <person name="Lind A.E."/>
            <person name="van Eijk R."/>
            <person name="Schleper C."/>
            <person name="Guy L."/>
            <person name="Ettema T.J."/>
        </authorList>
    </citation>
    <scope>NUCLEOTIDE SEQUENCE</scope>
</reference>
<protein>
    <submittedName>
        <fullName evidence="1">Uncharacterized protein</fullName>
    </submittedName>
</protein>